<organism evidence="10 11">
    <name type="scientific">Methylophaga frappieri (strain ATCC BAA-2434 / DSM 25690 / JAM7)</name>
    <dbReference type="NCBI Taxonomy" id="754477"/>
    <lineage>
        <taxon>Bacteria</taxon>
        <taxon>Pseudomonadati</taxon>
        <taxon>Pseudomonadota</taxon>
        <taxon>Gammaproteobacteria</taxon>
        <taxon>Thiotrichales</taxon>
        <taxon>Piscirickettsiaceae</taxon>
        <taxon>Methylophaga</taxon>
    </lineage>
</organism>
<dbReference type="InterPro" id="IPR051205">
    <property type="entry name" value="UbiH/COQ6_monooxygenase"/>
</dbReference>
<dbReference type="UniPathway" id="UPA00232"/>
<evidence type="ECO:0000313" key="10">
    <source>
        <dbReference type="EMBL" id="AFJ02387.1"/>
    </source>
</evidence>
<dbReference type="InterPro" id="IPR010971">
    <property type="entry name" value="UbiH/COQ6"/>
</dbReference>
<dbReference type="PROSITE" id="PS01304">
    <property type="entry name" value="UBIH"/>
    <property type="match status" value="1"/>
</dbReference>
<evidence type="ECO:0000256" key="4">
    <source>
        <dbReference type="ARBA" id="ARBA00022630"/>
    </source>
</evidence>
<dbReference type="AlphaFoldDB" id="I1YHJ4"/>
<dbReference type="PANTHER" id="PTHR43876">
    <property type="entry name" value="UBIQUINONE BIOSYNTHESIS MONOOXYGENASE COQ6, MITOCHONDRIAL"/>
    <property type="match status" value="1"/>
</dbReference>
<proteinExistence type="inferred from homology"/>
<gene>
    <name evidence="10" type="ordered locus">Q7C_1237</name>
</gene>
<dbReference type="GO" id="GO:0071949">
    <property type="term" value="F:FAD binding"/>
    <property type="evidence" value="ECO:0007669"/>
    <property type="project" value="InterPro"/>
</dbReference>
<evidence type="ECO:0000313" key="11">
    <source>
        <dbReference type="Proteomes" id="UP000009145"/>
    </source>
</evidence>
<evidence type="ECO:0000256" key="2">
    <source>
        <dbReference type="ARBA" id="ARBA00004749"/>
    </source>
</evidence>
<dbReference type="PATRIC" id="fig|754477.3.peg.1216"/>
<feature type="domain" description="FAD-binding" evidence="9">
    <location>
        <begin position="5"/>
        <end position="337"/>
    </location>
</feature>
<evidence type="ECO:0000256" key="1">
    <source>
        <dbReference type="ARBA" id="ARBA00001974"/>
    </source>
</evidence>
<comment type="similarity">
    <text evidence="3">Belongs to the UbiH/COQ6 family.</text>
</comment>
<dbReference type="STRING" id="754477.Q7C_1237"/>
<dbReference type="GO" id="GO:0004497">
    <property type="term" value="F:monooxygenase activity"/>
    <property type="evidence" value="ECO:0007669"/>
    <property type="project" value="UniProtKB-KW"/>
</dbReference>
<dbReference type="PANTHER" id="PTHR43876:SF7">
    <property type="entry name" value="UBIQUINONE BIOSYNTHESIS MONOOXYGENASE COQ6, MITOCHONDRIAL"/>
    <property type="match status" value="1"/>
</dbReference>
<dbReference type="InterPro" id="IPR018168">
    <property type="entry name" value="Ubi_Hdrlase_CS"/>
</dbReference>
<dbReference type="KEGG" id="mec:Q7C_1237"/>
<dbReference type="Proteomes" id="UP000009145">
    <property type="component" value="Chromosome"/>
</dbReference>
<dbReference type="HOGENOM" id="CLU_009665_8_3_6"/>
<dbReference type="RefSeq" id="WP_014703807.1">
    <property type="nucleotide sequence ID" value="NC_017856.1"/>
</dbReference>
<comment type="cofactor">
    <cofactor evidence="1">
        <name>FAD</name>
        <dbReference type="ChEBI" id="CHEBI:57692"/>
    </cofactor>
</comment>
<comment type="pathway">
    <text evidence="2">Cofactor biosynthesis; ubiquinone biosynthesis.</text>
</comment>
<dbReference type="FunFam" id="3.50.50.60:FF:000021">
    <property type="entry name" value="Ubiquinone biosynthesis monooxygenase COQ6"/>
    <property type="match status" value="1"/>
</dbReference>
<dbReference type="GO" id="GO:0110142">
    <property type="term" value="C:ubiquinone biosynthesis complex"/>
    <property type="evidence" value="ECO:0007669"/>
    <property type="project" value="UniProtKB-ARBA"/>
</dbReference>
<keyword evidence="5" id="KW-0274">FAD</keyword>
<dbReference type="NCBIfam" id="TIGR01988">
    <property type="entry name" value="Ubi-OHases"/>
    <property type="match status" value="1"/>
</dbReference>
<dbReference type="InterPro" id="IPR002938">
    <property type="entry name" value="FAD-bd"/>
</dbReference>
<keyword evidence="11" id="KW-1185">Reference proteome</keyword>
<evidence type="ECO:0000256" key="8">
    <source>
        <dbReference type="ARBA" id="ARBA00065734"/>
    </source>
</evidence>
<comment type="subunit">
    <text evidence="8">Component of the Ubi complex metabolon, which regroups five ubiquinone biosynthesis proteins (UbiE, UbiF, UbiG, UbiH and UbiI) and two accessory factors (UbiK and the lipid-binding protein UbiJ).</text>
</comment>
<keyword evidence="4" id="KW-0285">Flavoprotein</keyword>
<dbReference type="Pfam" id="PF01494">
    <property type="entry name" value="FAD_binding_3"/>
    <property type="match status" value="1"/>
</dbReference>
<dbReference type="GO" id="GO:0006744">
    <property type="term" value="P:ubiquinone biosynthetic process"/>
    <property type="evidence" value="ECO:0007669"/>
    <property type="project" value="UniProtKB-UniPathway"/>
</dbReference>
<accession>I1YHJ4</accession>
<dbReference type="EMBL" id="CP003380">
    <property type="protein sequence ID" value="AFJ02387.1"/>
    <property type="molecule type" value="Genomic_DNA"/>
</dbReference>
<protein>
    <submittedName>
        <fullName evidence="10">2-octaprenyl-3-methyl-6-methoxy-1,4-benzoquinol hydroxylase</fullName>
    </submittedName>
</protein>
<evidence type="ECO:0000256" key="3">
    <source>
        <dbReference type="ARBA" id="ARBA00005349"/>
    </source>
</evidence>
<dbReference type="eggNOG" id="COG0654">
    <property type="taxonomic scope" value="Bacteria"/>
</dbReference>
<evidence type="ECO:0000256" key="6">
    <source>
        <dbReference type="ARBA" id="ARBA00023002"/>
    </source>
</evidence>
<dbReference type="InterPro" id="IPR036188">
    <property type="entry name" value="FAD/NAD-bd_sf"/>
</dbReference>
<evidence type="ECO:0000259" key="9">
    <source>
        <dbReference type="Pfam" id="PF01494"/>
    </source>
</evidence>
<evidence type="ECO:0000256" key="7">
    <source>
        <dbReference type="ARBA" id="ARBA00023033"/>
    </source>
</evidence>
<name>I1YHJ4_METFJ</name>
<dbReference type="Gene3D" id="3.50.50.60">
    <property type="entry name" value="FAD/NAD(P)-binding domain"/>
    <property type="match status" value="2"/>
</dbReference>
<dbReference type="SUPFAM" id="SSF51905">
    <property type="entry name" value="FAD/NAD(P)-binding domain"/>
    <property type="match status" value="1"/>
</dbReference>
<keyword evidence="7" id="KW-0503">Monooxygenase</keyword>
<sequence precursor="true">MARHTDILIVGGGMVGTVQALALAQQTQLSITLLESDPVTEFTVNQPTELRVSALNSASRALLSKLGVWQQLHTNRIGHFDTMTIFDQHASLQFDAAETGQTALGYIVENCHLQWAATELISQFSHIQVLSPATVTALSGQTVTLSDKQSLSAKLIIGADGQHSAIRQWAGIHRQTLRYQQHGLVAIIHSEKPHLNCARQRFVDGGPVAFLPLADPHQSAIVWSLPVATCQELSTCSPAAFIQRLHEIANMDLGELQLLSARAAFPLQSHHADHYVKPGIALIGDAAHGVHPLAGQGVNLGFQDVAALTKVVSEATHRQRHFADVNVLRRYQRARRAENLVMQHSLTGLHHVFGFRPPLFNQLRASGLHLLNQCPPIKNWLVKQAAGKLDR</sequence>
<reference evidence="10 11" key="1">
    <citation type="journal article" date="2012" name="J. Bacteriol.">
        <title>Complete genome sequences of Methylophaga sp. strain JAM1 and Methylophaga sp. strain JAM7.</title>
        <authorList>
            <person name="Villeneuve C."/>
            <person name="Martineau C."/>
            <person name="Mauffrey F."/>
            <person name="Villemur R."/>
        </authorList>
    </citation>
    <scope>NUCLEOTIDE SEQUENCE [LARGE SCALE GENOMIC DNA]</scope>
    <source>
        <strain evidence="10 11">JAM7</strain>
    </source>
</reference>
<dbReference type="GO" id="GO:0016705">
    <property type="term" value="F:oxidoreductase activity, acting on paired donors, with incorporation or reduction of molecular oxygen"/>
    <property type="evidence" value="ECO:0007669"/>
    <property type="project" value="InterPro"/>
</dbReference>
<dbReference type="PRINTS" id="PR00420">
    <property type="entry name" value="RNGMNOXGNASE"/>
</dbReference>
<evidence type="ECO:0000256" key="5">
    <source>
        <dbReference type="ARBA" id="ARBA00022827"/>
    </source>
</evidence>
<dbReference type="OrthoDB" id="9769565at2"/>
<keyword evidence="6" id="KW-0560">Oxidoreductase</keyword>